<keyword evidence="2" id="KW-1185">Reference proteome</keyword>
<evidence type="ECO:0000313" key="1">
    <source>
        <dbReference type="EMBL" id="TDE38448.1"/>
    </source>
</evidence>
<dbReference type="InterPro" id="IPR011060">
    <property type="entry name" value="RibuloseP-bd_barrel"/>
</dbReference>
<dbReference type="PANTHER" id="PTHR40267:SF1">
    <property type="entry name" value="BLR3294 PROTEIN"/>
    <property type="match status" value="1"/>
</dbReference>
<dbReference type="Pfam" id="PF17645">
    <property type="entry name" value="Amdase"/>
    <property type="match status" value="1"/>
</dbReference>
<organism evidence="1 2">
    <name type="scientific">Antarcticimicrobium sediminis</name>
    <dbReference type="NCBI Taxonomy" id="2546227"/>
    <lineage>
        <taxon>Bacteria</taxon>
        <taxon>Pseudomonadati</taxon>
        <taxon>Pseudomonadota</taxon>
        <taxon>Alphaproteobacteria</taxon>
        <taxon>Rhodobacterales</taxon>
        <taxon>Paracoccaceae</taxon>
        <taxon>Antarcticimicrobium</taxon>
    </lineage>
</organism>
<dbReference type="PIRSF" id="PIRSF015736">
    <property type="entry name" value="MI"/>
    <property type="match status" value="1"/>
</dbReference>
<dbReference type="Proteomes" id="UP000294662">
    <property type="component" value="Unassembled WGS sequence"/>
</dbReference>
<reference evidence="1 2" key="1">
    <citation type="submission" date="2019-03" db="EMBL/GenBank/DDBJ databases">
        <authorList>
            <person name="Zhang S."/>
        </authorList>
    </citation>
    <scope>NUCLEOTIDE SEQUENCE [LARGE SCALE GENOMIC DNA]</scope>
    <source>
        <strain evidence="1 2">S4J41</strain>
    </source>
</reference>
<accession>A0A4R5EU79</accession>
<dbReference type="SUPFAM" id="SSF51366">
    <property type="entry name" value="Ribulose-phoshate binding barrel"/>
    <property type="match status" value="1"/>
</dbReference>
<dbReference type="AlphaFoldDB" id="A0A4R5EU79"/>
<dbReference type="RefSeq" id="WP_132828897.1">
    <property type="nucleotide sequence ID" value="NZ_SMFP01000005.1"/>
</dbReference>
<dbReference type="EMBL" id="SMFP01000005">
    <property type="protein sequence ID" value="TDE38448.1"/>
    <property type="molecule type" value="Genomic_DNA"/>
</dbReference>
<dbReference type="PANTHER" id="PTHR40267">
    <property type="entry name" value="BLR3294 PROTEIN"/>
    <property type="match status" value="1"/>
</dbReference>
<sequence>MTTIGMIVPPAAGAVPPEPPQLYPDLEFIATGLAIPEVTPEGFNQVIDRLSDLAADLKARGAQAISLMGTSLSFYRGPEGNAEVLRALRTGSGVPVTTMTDSVLAALTAVGAKRVAVATAYTDPVNQALTRYLTAFGYEVVALEAMHLKTVDEVFATTDDDLIALGNRAIKAAPGADCLFISCGGLHTLPVIPVLETAHDLPVISSATAGAWGAARLAGHSGRTPGYGRLFEV</sequence>
<proteinExistence type="predicted"/>
<gene>
    <name evidence="1" type="ORF">E1B25_10040</name>
</gene>
<dbReference type="OrthoDB" id="9816064at2"/>
<evidence type="ECO:0000313" key="2">
    <source>
        <dbReference type="Proteomes" id="UP000294662"/>
    </source>
</evidence>
<dbReference type="InterPro" id="IPR026286">
    <property type="entry name" value="MaiA/AMDase"/>
</dbReference>
<name>A0A4R5EU79_9RHOB</name>
<dbReference type="Gene3D" id="3.40.50.12500">
    <property type="match status" value="1"/>
</dbReference>
<protein>
    <submittedName>
        <fullName evidence="1">Arylmalonate decarboxylase</fullName>
    </submittedName>
</protein>
<comment type="caution">
    <text evidence="1">The sequence shown here is derived from an EMBL/GenBank/DDBJ whole genome shotgun (WGS) entry which is preliminary data.</text>
</comment>
<dbReference type="InterPro" id="IPR053714">
    <property type="entry name" value="Iso_Racemase_Enz_sf"/>
</dbReference>